<dbReference type="OrthoDB" id="2270271at2759"/>
<evidence type="ECO:0000313" key="2">
    <source>
        <dbReference type="Proteomes" id="UP000603453"/>
    </source>
</evidence>
<evidence type="ECO:0000313" key="1">
    <source>
        <dbReference type="EMBL" id="KAG2198988.1"/>
    </source>
</evidence>
<reference evidence="1" key="1">
    <citation type="submission" date="2020-12" db="EMBL/GenBank/DDBJ databases">
        <title>Metabolic potential, ecology and presence of endohyphal bacteria is reflected in genomic diversity of Mucoromycotina.</title>
        <authorList>
            <person name="Muszewska A."/>
            <person name="Okrasinska A."/>
            <person name="Steczkiewicz K."/>
            <person name="Drgas O."/>
            <person name="Orlowska M."/>
            <person name="Perlinska-Lenart U."/>
            <person name="Aleksandrzak-Piekarczyk T."/>
            <person name="Szatraj K."/>
            <person name="Zielenkiewicz U."/>
            <person name="Pilsyk S."/>
            <person name="Malc E."/>
            <person name="Mieczkowski P."/>
            <person name="Kruszewska J.S."/>
            <person name="Biernat P."/>
            <person name="Pawlowska J."/>
        </authorList>
    </citation>
    <scope>NUCLEOTIDE SEQUENCE</scope>
    <source>
        <strain evidence="1">WA0000017839</strain>
    </source>
</reference>
<sequence>MTLNHHKKVQFSNEKDTIAYTHSATDYDRSPFAGASLQLQAFRAQLLIPQHAAPITPPPPVIHPTKRVKAHLKINTTTLACGPLFFTALSTNYSRLE</sequence>
<keyword evidence="2" id="KW-1185">Reference proteome</keyword>
<gene>
    <name evidence="1" type="ORF">INT47_013172</name>
</gene>
<comment type="caution">
    <text evidence="1">The sequence shown here is derived from an EMBL/GenBank/DDBJ whole genome shotgun (WGS) entry which is preliminary data.</text>
</comment>
<protein>
    <submittedName>
        <fullName evidence="1">Uncharacterized protein</fullName>
    </submittedName>
</protein>
<dbReference type="Proteomes" id="UP000603453">
    <property type="component" value="Unassembled WGS sequence"/>
</dbReference>
<dbReference type="AlphaFoldDB" id="A0A8H7QWG1"/>
<dbReference type="EMBL" id="JAEPRD010000102">
    <property type="protein sequence ID" value="KAG2198988.1"/>
    <property type="molecule type" value="Genomic_DNA"/>
</dbReference>
<accession>A0A8H7QWG1</accession>
<proteinExistence type="predicted"/>
<organism evidence="1 2">
    <name type="scientific">Mucor saturninus</name>
    <dbReference type="NCBI Taxonomy" id="64648"/>
    <lineage>
        <taxon>Eukaryota</taxon>
        <taxon>Fungi</taxon>
        <taxon>Fungi incertae sedis</taxon>
        <taxon>Mucoromycota</taxon>
        <taxon>Mucoromycotina</taxon>
        <taxon>Mucoromycetes</taxon>
        <taxon>Mucorales</taxon>
        <taxon>Mucorineae</taxon>
        <taxon>Mucoraceae</taxon>
        <taxon>Mucor</taxon>
    </lineage>
</organism>
<name>A0A8H7QWG1_9FUNG</name>